<keyword evidence="5" id="KW-0560">Oxidoreductase</keyword>
<dbReference type="GO" id="GO:0016705">
    <property type="term" value="F:oxidoreductase activity, acting on paired donors, with incorporation or reduction of molecular oxygen"/>
    <property type="evidence" value="ECO:0007669"/>
    <property type="project" value="InterPro"/>
</dbReference>
<evidence type="ECO:0000256" key="6">
    <source>
        <dbReference type="ARBA" id="ARBA00023004"/>
    </source>
</evidence>
<dbReference type="Proteomes" id="UP001231189">
    <property type="component" value="Unassembled WGS sequence"/>
</dbReference>
<protein>
    <recommendedName>
        <fullName evidence="10">Cytochrome P450</fullName>
    </recommendedName>
</protein>
<keyword evidence="6" id="KW-0408">Iron</keyword>
<keyword evidence="9" id="KW-1185">Reference proteome</keyword>
<dbReference type="Gene3D" id="1.10.630.10">
    <property type="entry name" value="Cytochrome P450"/>
    <property type="match status" value="1"/>
</dbReference>
<proteinExistence type="inferred from homology"/>
<dbReference type="EMBL" id="JAUUTY010000003">
    <property type="protein sequence ID" value="KAK1663033.1"/>
    <property type="molecule type" value="Genomic_DNA"/>
</dbReference>
<evidence type="ECO:0008006" key="10">
    <source>
        <dbReference type="Google" id="ProtNLM"/>
    </source>
</evidence>
<evidence type="ECO:0000256" key="1">
    <source>
        <dbReference type="ARBA" id="ARBA00001971"/>
    </source>
</evidence>
<dbReference type="GO" id="GO:0020037">
    <property type="term" value="F:heme binding"/>
    <property type="evidence" value="ECO:0007669"/>
    <property type="project" value="InterPro"/>
</dbReference>
<dbReference type="PANTHER" id="PTHR24286">
    <property type="entry name" value="CYTOCHROME P450 26"/>
    <property type="match status" value="1"/>
</dbReference>
<reference evidence="8" key="1">
    <citation type="submission" date="2023-07" db="EMBL/GenBank/DDBJ databases">
        <title>A chromosome-level genome assembly of Lolium multiflorum.</title>
        <authorList>
            <person name="Chen Y."/>
            <person name="Copetti D."/>
            <person name="Kolliker R."/>
            <person name="Studer B."/>
        </authorList>
    </citation>
    <scope>NUCLEOTIDE SEQUENCE</scope>
    <source>
        <strain evidence="8">02402/16</strain>
        <tissue evidence="8">Leaf</tissue>
    </source>
</reference>
<evidence type="ECO:0000313" key="9">
    <source>
        <dbReference type="Proteomes" id="UP001231189"/>
    </source>
</evidence>
<comment type="caution">
    <text evidence="8">The sequence shown here is derived from an EMBL/GenBank/DDBJ whole genome shotgun (WGS) entry which is preliminary data.</text>
</comment>
<accession>A0AAD8ST97</accession>
<evidence type="ECO:0000256" key="7">
    <source>
        <dbReference type="ARBA" id="ARBA00029441"/>
    </source>
</evidence>
<comment type="pathway">
    <text evidence="2">Hormone biosynthesis.</text>
</comment>
<name>A0AAD8ST97_LOLMU</name>
<dbReference type="GO" id="GO:0004497">
    <property type="term" value="F:monooxygenase activity"/>
    <property type="evidence" value="ECO:0007669"/>
    <property type="project" value="InterPro"/>
</dbReference>
<evidence type="ECO:0000256" key="4">
    <source>
        <dbReference type="ARBA" id="ARBA00022723"/>
    </source>
</evidence>
<comment type="cofactor">
    <cofactor evidence="1">
        <name>heme</name>
        <dbReference type="ChEBI" id="CHEBI:30413"/>
    </cofactor>
</comment>
<dbReference type="AlphaFoldDB" id="A0AAD8ST97"/>
<gene>
    <name evidence="8" type="ORF">QYE76_051192</name>
</gene>
<evidence type="ECO:0000256" key="5">
    <source>
        <dbReference type="ARBA" id="ARBA00023002"/>
    </source>
</evidence>
<keyword evidence="4" id="KW-0479">Metal-binding</keyword>
<dbReference type="PANTHER" id="PTHR24286:SF228">
    <property type="entry name" value="C-22 STEROL DESATURASE ERG5"/>
    <property type="match status" value="1"/>
</dbReference>
<dbReference type="GO" id="GO:0016125">
    <property type="term" value="P:sterol metabolic process"/>
    <property type="evidence" value="ECO:0007669"/>
    <property type="project" value="TreeGrafter"/>
</dbReference>
<dbReference type="InterPro" id="IPR036396">
    <property type="entry name" value="Cyt_P450_sf"/>
</dbReference>
<organism evidence="8 9">
    <name type="scientific">Lolium multiflorum</name>
    <name type="common">Italian ryegrass</name>
    <name type="synonym">Lolium perenne subsp. multiflorum</name>
    <dbReference type="NCBI Taxonomy" id="4521"/>
    <lineage>
        <taxon>Eukaryota</taxon>
        <taxon>Viridiplantae</taxon>
        <taxon>Streptophyta</taxon>
        <taxon>Embryophyta</taxon>
        <taxon>Tracheophyta</taxon>
        <taxon>Spermatophyta</taxon>
        <taxon>Magnoliopsida</taxon>
        <taxon>Liliopsida</taxon>
        <taxon>Poales</taxon>
        <taxon>Poaceae</taxon>
        <taxon>BOP clade</taxon>
        <taxon>Pooideae</taxon>
        <taxon>Poodae</taxon>
        <taxon>Poeae</taxon>
        <taxon>Poeae Chloroplast Group 2 (Poeae type)</taxon>
        <taxon>Loliodinae</taxon>
        <taxon>Loliinae</taxon>
        <taxon>Lolium</taxon>
    </lineage>
</organism>
<sequence length="331" mass="37486">MGMAPWRPSRMQLHKSHTVVYLGSRRTGQDLIGAIAVLHAAVHLDCCRTQPCTSTAAGPALPIPWDNAVPRSTIEMKFVLFIRDSELSHQVFANVRPDAFHVLGHPFGKKLWGEHNLIYKFGDEHKELRRRVAPNFTRRALSTYAALQQRVILAHIRRWLDHHSAGAMSLRVPCRDMNLETSQMVFVGPYLNEKTRQSFGEEYNLFNTGVMAMPVDLPGFAFGRSRLAVERLSHMLAECARESKARMRAGREPECLVDYWMQEIVRDVDEAAATGQPPPDNTDDKDLGNFLFDFLFAAQDAAALLRLTHRRRATRTARRPHAGASSYRLCV</sequence>
<comment type="similarity">
    <text evidence="3">Belongs to the cytochrome P450 family.</text>
</comment>
<dbReference type="GO" id="GO:0005506">
    <property type="term" value="F:iron ion binding"/>
    <property type="evidence" value="ECO:0007669"/>
    <property type="project" value="InterPro"/>
</dbReference>
<evidence type="ECO:0000256" key="2">
    <source>
        <dbReference type="ARBA" id="ARBA00004972"/>
    </source>
</evidence>
<evidence type="ECO:0000256" key="3">
    <source>
        <dbReference type="ARBA" id="ARBA00010617"/>
    </source>
</evidence>
<comment type="pathway">
    <text evidence="7">Plant hormone biosynthesis.</text>
</comment>
<dbReference type="SUPFAM" id="SSF48264">
    <property type="entry name" value="Cytochrome P450"/>
    <property type="match status" value="1"/>
</dbReference>
<evidence type="ECO:0000313" key="8">
    <source>
        <dbReference type="EMBL" id="KAK1663033.1"/>
    </source>
</evidence>